<evidence type="ECO:0000256" key="3">
    <source>
        <dbReference type="ARBA" id="ARBA00005046"/>
    </source>
</evidence>
<dbReference type="InterPro" id="IPR036522">
    <property type="entry name" value="MoaC_sf"/>
</dbReference>
<dbReference type="OrthoDB" id="429626at2759"/>
<dbReference type="NCBIfam" id="TIGR02666">
    <property type="entry name" value="moaA"/>
    <property type="match status" value="1"/>
</dbReference>
<dbReference type="EMBL" id="JACMRX010000005">
    <property type="protein sequence ID" value="KAF7989457.1"/>
    <property type="molecule type" value="Genomic_DNA"/>
</dbReference>
<dbReference type="InterPro" id="IPR006638">
    <property type="entry name" value="Elp3/MiaA/NifB-like_rSAM"/>
</dbReference>
<dbReference type="Pfam" id="PF04055">
    <property type="entry name" value="Radical_SAM"/>
    <property type="match status" value="1"/>
</dbReference>
<evidence type="ECO:0000256" key="4">
    <source>
        <dbReference type="ARBA" id="ARBA00008484"/>
    </source>
</evidence>
<evidence type="ECO:0000259" key="16">
    <source>
        <dbReference type="PROSITE" id="PS51918"/>
    </source>
</evidence>
<comment type="similarity">
    <text evidence="4">In the C-terminal section; belongs to the MoaC family.</text>
</comment>
<evidence type="ECO:0000256" key="5">
    <source>
        <dbReference type="ARBA" id="ARBA00009862"/>
    </source>
</evidence>
<evidence type="ECO:0000256" key="14">
    <source>
        <dbReference type="ARBA" id="ARBA00023239"/>
    </source>
</evidence>
<reference evidence="17 18" key="1">
    <citation type="submission" date="2020-08" db="EMBL/GenBank/DDBJ databases">
        <title>Aphidius gifuensis genome sequencing and assembly.</title>
        <authorList>
            <person name="Du Z."/>
        </authorList>
    </citation>
    <scope>NUCLEOTIDE SEQUENCE [LARGE SCALE GENOMIC DNA]</scope>
    <source>
        <strain evidence="17">YNYX2018</strain>
        <tissue evidence="17">Adults</tissue>
    </source>
</reference>
<evidence type="ECO:0000313" key="18">
    <source>
        <dbReference type="Proteomes" id="UP000639338"/>
    </source>
</evidence>
<keyword evidence="12" id="KW-0342">GTP-binding</keyword>
<dbReference type="GO" id="GO:0046872">
    <property type="term" value="F:metal ion binding"/>
    <property type="evidence" value="ECO:0007669"/>
    <property type="project" value="UniProtKB-KW"/>
</dbReference>
<dbReference type="UniPathway" id="UPA00344"/>
<dbReference type="GO" id="GO:0005525">
    <property type="term" value="F:GTP binding"/>
    <property type="evidence" value="ECO:0007669"/>
    <property type="project" value="UniProtKB-KW"/>
</dbReference>
<evidence type="ECO:0000256" key="13">
    <source>
        <dbReference type="ARBA" id="ARBA00023150"/>
    </source>
</evidence>
<dbReference type="NCBIfam" id="NF001199">
    <property type="entry name" value="PRK00164.2-1"/>
    <property type="match status" value="1"/>
</dbReference>
<dbReference type="PANTHER" id="PTHR22960">
    <property type="entry name" value="MOLYBDOPTERIN COFACTOR SYNTHESIS PROTEIN A"/>
    <property type="match status" value="1"/>
</dbReference>
<keyword evidence="8" id="KW-0479">Metal-binding</keyword>
<evidence type="ECO:0000256" key="10">
    <source>
        <dbReference type="ARBA" id="ARBA00023004"/>
    </source>
</evidence>
<dbReference type="InterPro" id="IPR023045">
    <property type="entry name" value="MoaC"/>
</dbReference>
<comment type="cofactor">
    <cofactor evidence="2">
        <name>[4Fe-4S] cluster</name>
        <dbReference type="ChEBI" id="CHEBI:49883"/>
    </cofactor>
</comment>
<protein>
    <recommendedName>
        <fullName evidence="16">Radical SAM core domain-containing protein</fullName>
    </recommendedName>
</protein>
<dbReference type="PROSITE" id="PS51918">
    <property type="entry name" value="RADICAL_SAM"/>
    <property type="match status" value="1"/>
</dbReference>
<dbReference type="SFLD" id="SFLDG01386">
    <property type="entry name" value="main_SPASM_domain-containing"/>
    <property type="match status" value="1"/>
</dbReference>
<evidence type="ECO:0000256" key="15">
    <source>
        <dbReference type="ARBA" id="ARBA00048697"/>
    </source>
</evidence>
<dbReference type="SUPFAM" id="SSF55040">
    <property type="entry name" value="Molybdenum cofactor biosynthesis protein C, MoaC"/>
    <property type="match status" value="1"/>
</dbReference>
<evidence type="ECO:0000256" key="6">
    <source>
        <dbReference type="ARBA" id="ARBA00022485"/>
    </source>
</evidence>
<dbReference type="InterPro" id="IPR013483">
    <property type="entry name" value="MoaA"/>
</dbReference>
<comment type="catalytic activity">
    <reaction evidence="15">
        <text>GTP + AH2 + S-adenosyl-L-methionine = (8S)-3',8-cyclo-7,8-dihydroguanosine 5'-triphosphate + 5'-deoxyadenosine + L-methionine + A + H(+)</text>
        <dbReference type="Rhea" id="RHEA:49576"/>
        <dbReference type="ChEBI" id="CHEBI:13193"/>
        <dbReference type="ChEBI" id="CHEBI:15378"/>
        <dbReference type="ChEBI" id="CHEBI:17319"/>
        <dbReference type="ChEBI" id="CHEBI:17499"/>
        <dbReference type="ChEBI" id="CHEBI:37565"/>
        <dbReference type="ChEBI" id="CHEBI:57844"/>
        <dbReference type="ChEBI" id="CHEBI:59789"/>
        <dbReference type="ChEBI" id="CHEBI:131766"/>
        <dbReference type="EC" id="4.1.99.22"/>
    </reaction>
</comment>
<organism evidence="17 18">
    <name type="scientific">Aphidius gifuensis</name>
    <name type="common">Parasitoid wasp</name>
    <dbReference type="NCBI Taxonomy" id="684658"/>
    <lineage>
        <taxon>Eukaryota</taxon>
        <taxon>Metazoa</taxon>
        <taxon>Ecdysozoa</taxon>
        <taxon>Arthropoda</taxon>
        <taxon>Hexapoda</taxon>
        <taxon>Insecta</taxon>
        <taxon>Pterygota</taxon>
        <taxon>Neoptera</taxon>
        <taxon>Endopterygota</taxon>
        <taxon>Hymenoptera</taxon>
        <taxon>Apocrita</taxon>
        <taxon>Ichneumonoidea</taxon>
        <taxon>Braconidae</taxon>
        <taxon>Aphidiinae</taxon>
        <taxon>Aphidius</taxon>
    </lineage>
</organism>
<dbReference type="Gene3D" id="3.30.70.640">
    <property type="entry name" value="Molybdopterin cofactor biosynthesis C (MoaC) domain"/>
    <property type="match status" value="1"/>
</dbReference>
<dbReference type="InterPro" id="IPR000385">
    <property type="entry name" value="MoaA_NifB_PqqE_Fe-S-bd_CS"/>
</dbReference>
<name>A0A834XM82_APHGI</name>
<dbReference type="InterPro" id="IPR058240">
    <property type="entry name" value="rSAM_sf"/>
</dbReference>
<keyword evidence="10" id="KW-0408">Iron</keyword>
<comment type="caution">
    <text evidence="17">The sequence shown here is derived from an EMBL/GenBank/DDBJ whole genome shotgun (WGS) entry which is preliminary data.</text>
</comment>
<dbReference type="InterPro" id="IPR007197">
    <property type="entry name" value="rSAM"/>
</dbReference>
<sequence length="551" mass="62040">MFIGKSIFRKIDKRYLSSKASLIKPKITPRIENFRNKLKLDNTKILTDSFGRHHTYLRISLTEKCNLRCVYCMPAEGVKLTKNDEILTIDEILRISKLFVKNGVKKIRLTGGEPTVRRDIIQIIKELKNIKGLDSVGITTNGLTLTRQLPSLINAGIDGLNISLDTLKKERFDVLTRRQGWNRVMSSIDLAIQLKFSPIKINCVVMKNFNDDEIIDFVDFTRNHPVDVRFIEYMPFFGNNWEKYKMLSFNEMKNIIRNKYPNFCSIKNDDNSTSKGYCVPGFEGTVGFITSMSEHFCYSCNRLRITADGNLKVCLFEGKSEISLKNYMRNGASDEELEEIINIAVLKKKKKHAGDLSTSTFSSKNKIIFTHKSLNHGGLNMISRSYSKLSHVDENGKANMVDVSKKESTERCAIAMGIIEIGSTVSQLIIDNNMKKGDVLLVAKIAGINSAKKTFDLIPLCHQVALTNIDVNLKLDPIKNIVIIYSKVKCFGNTGVEMEALTAVSVAALTVYDMCKAAASPDQLKIKCIKLIEKTGGKSGDYIRQHSNVIN</sequence>
<evidence type="ECO:0000256" key="1">
    <source>
        <dbReference type="ARBA" id="ARBA00001637"/>
    </source>
</evidence>
<keyword evidence="11" id="KW-0411">Iron-sulfur</keyword>
<dbReference type="CDD" id="cd01335">
    <property type="entry name" value="Radical_SAM"/>
    <property type="match status" value="1"/>
</dbReference>
<dbReference type="GO" id="GO:0006777">
    <property type="term" value="P:Mo-molybdopterin cofactor biosynthetic process"/>
    <property type="evidence" value="ECO:0007669"/>
    <property type="project" value="UniProtKB-KW"/>
</dbReference>
<evidence type="ECO:0000256" key="8">
    <source>
        <dbReference type="ARBA" id="ARBA00022723"/>
    </source>
</evidence>
<dbReference type="SMART" id="SM00729">
    <property type="entry name" value="Elp3"/>
    <property type="match status" value="1"/>
</dbReference>
<dbReference type="Pfam" id="PF06463">
    <property type="entry name" value="Mob_synth_C"/>
    <property type="match status" value="1"/>
</dbReference>
<dbReference type="HAMAP" id="MF_01225_B">
    <property type="entry name" value="MoaA_B"/>
    <property type="match status" value="1"/>
</dbReference>
<evidence type="ECO:0000256" key="7">
    <source>
        <dbReference type="ARBA" id="ARBA00022691"/>
    </source>
</evidence>
<keyword evidence="9" id="KW-0547">Nucleotide-binding</keyword>
<gene>
    <name evidence="17" type="ORF">HCN44_008131</name>
</gene>
<dbReference type="PANTHER" id="PTHR22960:SF0">
    <property type="entry name" value="MOLYBDENUM COFACTOR BIOSYNTHESIS PROTEIN 1"/>
    <property type="match status" value="1"/>
</dbReference>
<dbReference type="GO" id="GO:0051539">
    <property type="term" value="F:4 iron, 4 sulfur cluster binding"/>
    <property type="evidence" value="ECO:0007669"/>
    <property type="project" value="UniProtKB-KW"/>
</dbReference>
<evidence type="ECO:0000256" key="9">
    <source>
        <dbReference type="ARBA" id="ARBA00022741"/>
    </source>
</evidence>
<dbReference type="SUPFAM" id="SSF102114">
    <property type="entry name" value="Radical SAM enzymes"/>
    <property type="match status" value="1"/>
</dbReference>
<dbReference type="GO" id="GO:0061799">
    <property type="term" value="F:cyclic pyranopterin monophosphate synthase activity"/>
    <property type="evidence" value="ECO:0007669"/>
    <property type="project" value="UniProtKB-EC"/>
</dbReference>
<keyword evidence="6" id="KW-0004">4Fe-4S</keyword>
<dbReference type="CDD" id="cd01420">
    <property type="entry name" value="MoaC_PE"/>
    <property type="match status" value="1"/>
</dbReference>
<evidence type="ECO:0000313" key="17">
    <source>
        <dbReference type="EMBL" id="KAF7989457.1"/>
    </source>
</evidence>
<accession>A0A834XM82</accession>
<dbReference type="PROSITE" id="PS01305">
    <property type="entry name" value="MOAA_NIFB_PQQE"/>
    <property type="match status" value="1"/>
</dbReference>
<keyword evidence="13" id="KW-0501">Molybdenum cofactor biosynthesis</keyword>
<dbReference type="SFLD" id="SFLDS00029">
    <property type="entry name" value="Radical_SAM"/>
    <property type="match status" value="1"/>
</dbReference>
<dbReference type="SFLD" id="SFLDG01383">
    <property type="entry name" value="cyclic_pyranopterin_phosphate"/>
    <property type="match status" value="1"/>
</dbReference>
<dbReference type="NCBIfam" id="NF006870">
    <property type="entry name" value="PRK09364.1"/>
    <property type="match status" value="1"/>
</dbReference>
<comment type="pathway">
    <text evidence="3">Cofactor biosynthesis; molybdopterin biosynthesis.</text>
</comment>
<feature type="domain" description="Radical SAM core" evidence="16">
    <location>
        <begin position="49"/>
        <end position="262"/>
    </location>
</feature>
<dbReference type="NCBIfam" id="TIGR00581">
    <property type="entry name" value="moaC"/>
    <property type="match status" value="1"/>
</dbReference>
<evidence type="ECO:0000256" key="2">
    <source>
        <dbReference type="ARBA" id="ARBA00001966"/>
    </source>
</evidence>
<comment type="catalytic activity">
    <reaction evidence="1">
        <text>(8S)-3',8-cyclo-7,8-dihydroguanosine 5'-triphosphate = cyclic pyranopterin phosphate + diphosphate</text>
        <dbReference type="Rhea" id="RHEA:49580"/>
        <dbReference type="ChEBI" id="CHEBI:33019"/>
        <dbReference type="ChEBI" id="CHEBI:59648"/>
        <dbReference type="ChEBI" id="CHEBI:131766"/>
        <dbReference type="EC" id="4.6.1.17"/>
    </reaction>
</comment>
<dbReference type="GO" id="GO:0061798">
    <property type="term" value="F:GTP 3',8'-cyclase activity"/>
    <property type="evidence" value="ECO:0007669"/>
    <property type="project" value="UniProtKB-EC"/>
</dbReference>
<evidence type="ECO:0000256" key="12">
    <source>
        <dbReference type="ARBA" id="ARBA00023134"/>
    </source>
</evidence>
<keyword evidence="7" id="KW-0949">S-adenosyl-L-methionine</keyword>
<dbReference type="InterPro" id="IPR010505">
    <property type="entry name" value="MoaA_twitch"/>
</dbReference>
<dbReference type="Pfam" id="PF01967">
    <property type="entry name" value="MoaC"/>
    <property type="match status" value="1"/>
</dbReference>
<comment type="similarity">
    <text evidence="5">In the N-terminal section; belongs to the radical SAM superfamily. MoaA family.</text>
</comment>
<proteinExistence type="inferred from homology"/>
<dbReference type="InterPro" id="IPR040064">
    <property type="entry name" value="MoaA-like"/>
</dbReference>
<dbReference type="InterPro" id="IPR013785">
    <property type="entry name" value="Aldolase_TIM"/>
</dbReference>
<dbReference type="InterPro" id="IPR050105">
    <property type="entry name" value="MoCo_biosynth_MoaA/MoaC"/>
</dbReference>
<keyword evidence="18" id="KW-1185">Reference proteome</keyword>
<dbReference type="Proteomes" id="UP000639338">
    <property type="component" value="Unassembled WGS sequence"/>
</dbReference>
<keyword evidence="14" id="KW-0456">Lyase</keyword>
<dbReference type="InterPro" id="IPR047594">
    <property type="entry name" value="MoaC_bact/euk"/>
</dbReference>
<evidence type="ECO:0000256" key="11">
    <source>
        <dbReference type="ARBA" id="ARBA00023014"/>
    </source>
</evidence>
<dbReference type="InterPro" id="IPR002820">
    <property type="entry name" value="Mopterin_CF_biosynth-C_dom"/>
</dbReference>
<dbReference type="Gene3D" id="3.20.20.70">
    <property type="entry name" value="Aldolase class I"/>
    <property type="match status" value="1"/>
</dbReference>
<dbReference type="CDD" id="cd21117">
    <property type="entry name" value="Twitch_MoaA"/>
    <property type="match status" value="1"/>
</dbReference>
<dbReference type="AlphaFoldDB" id="A0A834XM82"/>
<dbReference type="SFLD" id="SFLDG01067">
    <property type="entry name" value="SPASM/twitch_domain_containing"/>
    <property type="match status" value="1"/>
</dbReference>